<protein>
    <submittedName>
        <fullName evidence="1">PD-(D/E)XK motif protein</fullName>
    </submittedName>
</protein>
<evidence type="ECO:0000313" key="2">
    <source>
        <dbReference type="Proteomes" id="UP000602395"/>
    </source>
</evidence>
<sequence>MEIPIAGEPPCSLQLNARNHVITLVTTYQRPEPDTARLMNLSFDAWTVDNDELAAISVNVEGNIHGAYGLLATIADEIQVNHAPLAVAVDTAVTRHRDVVAARGALDVNREIGLFGELLFLDFLIHAIGAGPAVDAWMGPISEEHDFVFDDVHIEVKTTSTERRRHVINGLGQLVPVGDTALSLLSVQLTRVTATAGRTLPQLVAAVRTAAGGHAVALDHRLESSGWLDEDAELYPTSWRLRTVPMAFPVGVDFPALTPDAVARVVPNSALVVDVSYMVDLTTLPSCSLPERLNGFVTKEESPE</sequence>
<dbReference type="EMBL" id="JACWMS010000002">
    <property type="protein sequence ID" value="MBD1320571.1"/>
    <property type="molecule type" value="Genomic_DNA"/>
</dbReference>
<dbReference type="InterPro" id="IPR025534">
    <property type="entry name" value="DUF4420"/>
</dbReference>
<reference evidence="1 2" key="1">
    <citation type="submission" date="2020-09" db="EMBL/GenBank/DDBJ databases">
        <title>Novel species in genus Gordonia.</title>
        <authorList>
            <person name="Zhang G."/>
        </authorList>
    </citation>
    <scope>NUCLEOTIDE SEQUENCE [LARGE SCALE GENOMIC DNA]</scope>
    <source>
        <strain evidence="1 2">ON-33</strain>
    </source>
</reference>
<gene>
    <name evidence="1" type="ORF">IDF66_13370</name>
</gene>
<accession>A0ABR7WCQ0</accession>
<comment type="caution">
    <text evidence="1">The sequence shown here is derived from an EMBL/GenBank/DDBJ whole genome shotgun (WGS) entry which is preliminary data.</text>
</comment>
<proteinExistence type="predicted"/>
<keyword evidence="2" id="KW-1185">Reference proteome</keyword>
<dbReference type="Pfam" id="PF14390">
    <property type="entry name" value="DUF4420"/>
    <property type="match status" value="1"/>
</dbReference>
<organism evidence="1 2">
    <name type="scientific">Gordonia hankookensis</name>
    <dbReference type="NCBI Taxonomy" id="589403"/>
    <lineage>
        <taxon>Bacteria</taxon>
        <taxon>Bacillati</taxon>
        <taxon>Actinomycetota</taxon>
        <taxon>Actinomycetes</taxon>
        <taxon>Mycobacteriales</taxon>
        <taxon>Gordoniaceae</taxon>
        <taxon>Gordonia</taxon>
    </lineage>
</organism>
<evidence type="ECO:0000313" key="1">
    <source>
        <dbReference type="EMBL" id="MBD1320571.1"/>
    </source>
</evidence>
<name>A0ABR7WCQ0_9ACTN</name>
<dbReference type="Proteomes" id="UP000602395">
    <property type="component" value="Unassembled WGS sequence"/>
</dbReference>